<feature type="domain" description="SusE outer membrane protein" evidence="2">
    <location>
        <begin position="25"/>
        <end position="103"/>
    </location>
</feature>
<dbReference type="Pfam" id="PF16411">
    <property type="entry name" value="SusF_SusE"/>
    <property type="match status" value="1"/>
</dbReference>
<gene>
    <name evidence="4" type="ORF">F3F73_14490</name>
</gene>
<dbReference type="AlphaFoldDB" id="A0A7J4XHB4"/>
<evidence type="ECO:0000313" key="4">
    <source>
        <dbReference type="EMBL" id="KAA3762957.1"/>
    </source>
</evidence>
<keyword evidence="1" id="KW-0732">Signal</keyword>
<protein>
    <submittedName>
        <fullName evidence="4">SusF/SusE family outer membrane protein</fullName>
    </submittedName>
</protein>
<dbReference type="GO" id="GO:0019867">
    <property type="term" value="C:outer membrane"/>
    <property type="evidence" value="ECO:0007669"/>
    <property type="project" value="InterPro"/>
</dbReference>
<dbReference type="Gene3D" id="2.60.40.3620">
    <property type="match status" value="1"/>
</dbReference>
<feature type="chain" id="PRO_5029456991" evidence="1">
    <location>
        <begin position="19"/>
        <end position="296"/>
    </location>
</feature>
<dbReference type="GeneID" id="93118131"/>
<reference evidence="4 5" key="1">
    <citation type="journal article" date="2019" name="Nat. Med.">
        <title>A library of human gut bacterial isolates paired with longitudinal multiomics data enables mechanistic microbiome research.</title>
        <authorList>
            <person name="Poyet M."/>
            <person name="Groussin M."/>
            <person name="Gibbons S.M."/>
            <person name="Avila-Pacheco J."/>
            <person name="Jiang X."/>
            <person name="Kearney S.M."/>
            <person name="Perrotta A.R."/>
            <person name="Berdy B."/>
            <person name="Zhao S."/>
            <person name="Lieberman T.D."/>
            <person name="Swanson P.K."/>
            <person name="Smith M."/>
            <person name="Roesemann S."/>
            <person name="Alexander J.E."/>
            <person name="Rich S.A."/>
            <person name="Livny J."/>
            <person name="Vlamakis H."/>
            <person name="Clish C."/>
            <person name="Bullock K."/>
            <person name="Deik A."/>
            <person name="Scott J."/>
            <person name="Pierce K.A."/>
            <person name="Xavier R.J."/>
            <person name="Alm E.J."/>
        </authorList>
    </citation>
    <scope>NUCLEOTIDE SEQUENCE [LARGE SCALE GENOMIC DNA]</scope>
    <source>
        <strain evidence="4 5">BIOML-A10</strain>
    </source>
</reference>
<dbReference type="EMBL" id="VWMK01000014">
    <property type="protein sequence ID" value="KAA3762957.1"/>
    <property type="molecule type" value="Genomic_DNA"/>
</dbReference>
<dbReference type="PROSITE" id="PS51257">
    <property type="entry name" value="PROKAR_LIPOPROTEIN"/>
    <property type="match status" value="1"/>
</dbReference>
<evidence type="ECO:0000259" key="2">
    <source>
        <dbReference type="Pfam" id="PF14292"/>
    </source>
</evidence>
<dbReference type="RefSeq" id="WP_005929761.1">
    <property type="nucleotide sequence ID" value="NZ_CABKSE010000002.1"/>
</dbReference>
<comment type="caution">
    <text evidence="4">The sequence shown here is derived from an EMBL/GenBank/DDBJ whole genome shotgun (WGS) entry which is preliminary data.</text>
</comment>
<name>A0A7J4XHB4_9BACE</name>
<accession>A0A7J4XHB4</accession>
<organism evidence="4 5">
    <name type="scientific">Bacteroides salyersiae</name>
    <dbReference type="NCBI Taxonomy" id="291644"/>
    <lineage>
        <taxon>Bacteria</taxon>
        <taxon>Pseudomonadati</taxon>
        <taxon>Bacteroidota</taxon>
        <taxon>Bacteroidia</taxon>
        <taxon>Bacteroidales</taxon>
        <taxon>Bacteroidaceae</taxon>
        <taxon>Bacteroides</taxon>
    </lineage>
</organism>
<sequence length="296" mass="31874">MKKIYSIFMMGLAVLAFSACESDRDSNPTLLEPDTFVLNVPPYAENNVYDLENSEAIEFTCSQPDYGFPIATTYTVQMALDENFTEDNEEAGTKVNYVTLSTKYTSTKVNVDAVEFALGLVELWGIAGSGELPDTPITLYVRMQAALTSNGSGACTSNVIKLPRVLGYKAEAPVTLPETMYLIGGFAESDWNTWLEMTPVTGSTGKFSRVVTFGAGAAGTMKFNMNPGWDGNQVAYFDGLVPEESKKLADVSGVDDGNGGLNIQIGNAGTYEVVVTVKVAGTKLAYTLDFYEATAE</sequence>
<evidence type="ECO:0000256" key="1">
    <source>
        <dbReference type="SAM" id="SignalP"/>
    </source>
</evidence>
<evidence type="ECO:0000259" key="3">
    <source>
        <dbReference type="Pfam" id="PF16411"/>
    </source>
</evidence>
<dbReference type="CDD" id="cd12965">
    <property type="entry name" value="CBM-Eb_CBM-Fb"/>
    <property type="match status" value="1"/>
</dbReference>
<feature type="signal peptide" evidence="1">
    <location>
        <begin position="1"/>
        <end position="18"/>
    </location>
</feature>
<dbReference type="Proteomes" id="UP000422221">
    <property type="component" value="Unassembled WGS sequence"/>
</dbReference>
<proteinExistence type="predicted"/>
<dbReference type="InterPro" id="IPR025970">
    <property type="entry name" value="SusE"/>
</dbReference>
<dbReference type="Pfam" id="PF14292">
    <property type="entry name" value="SusE"/>
    <property type="match status" value="1"/>
</dbReference>
<dbReference type="InterPro" id="IPR032187">
    <property type="entry name" value="SusF/SusE-like_C"/>
</dbReference>
<evidence type="ECO:0000313" key="5">
    <source>
        <dbReference type="Proteomes" id="UP000422221"/>
    </source>
</evidence>
<feature type="domain" description="Outer membrane protein SusF/SusE-like C-terminal" evidence="3">
    <location>
        <begin position="179"/>
        <end position="278"/>
    </location>
</feature>
<dbReference type="GO" id="GO:2001070">
    <property type="term" value="F:starch binding"/>
    <property type="evidence" value="ECO:0007669"/>
    <property type="project" value="InterPro"/>
</dbReference>